<name>A0A699JSR7_TANCI</name>
<dbReference type="EMBL" id="BKCJ010437646">
    <property type="protein sequence ID" value="GFA51564.1"/>
    <property type="molecule type" value="Genomic_DNA"/>
</dbReference>
<dbReference type="AlphaFoldDB" id="A0A699JSR7"/>
<sequence length="181" mass="19967">VRNKRENDKIGSKPDQIKKKREAWKSPEVSKTNYSQESRKRPGLGVCAGEGGGRLVGVVGSGGMTGEVGRRGVVVWRENRLMNSGCSNREEDRVMFGVFTNLVPELARTFCLLGARLLLGKVEEGRGSGVEVVEWSRKWGRGGDGVGGKNGQSATVLSKRTWEMMVLLGFWEFDTVSPWSY</sequence>
<comment type="caution">
    <text evidence="2">The sequence shown here is derived from an EMBL/GenBank/DDBJ whole genome shotgun (WGS) entry which is preliminary data.</text>
</comment>
<feature type="region of interest" description="Disordered" evidence="1">
    <location>
        <begin position="1"/>
        <end position="43"/>
    </location>
</feature>
<evidence type="ECO:0000313" key="2">
    <source>
        <dbReference type="EMBL" id="GFA51564.1"/>
    </source>
</evidence>
<feature type="compositionally biased region" description="Basic and acidic residues" evidence="1">
    <location>
        <begin position="1"/>
        <end position="17"/>
    </location>
</feature>
<feature type="non-terminal residue" evidence="2">
    <location>
        <position position="1"/>
    </location>
</feature>
<accession>A0A699JSR7</accession>
<protein>
    <submittedName>
        <fullName evidence="2">Uncharacterized protein</fullName>
    </submittedName>
</protein>
<organism evidence="2">
    <name type="scientific">Tanacetum cinerariifolium</name>
    <name type="common">Dalmatian daisy</name>
    <name type="synonym">Chrysanthemum cinerariifolium</name>
    <dbReference type="NCBI Taxonomy" id="118510"/>
    <lineage>
        <taxon>Eukaryota</taxon>
        <taxon>Viridiplantae</taxon>
        <taxon>Streptophyta</taxon>
        <taxon>Embryophyta</taxon>
        <taxon>Tracheophyta</taxon>
        <taxon>Spermatophyta</taxon>
        <taxon>Magnoliopsida</taxon>
        <taxon>eudicotyledons</taxon>
        <taxon>Gunneridae</taxon>
        <taxon>Pentapetalae</taxon>
        <taxon>asterids</taxon>
        <taxon>campanulids</taxon>
        <taxon>Asterales</taxon>
        <taxon>Asteraceae</taxon>
        <taxon>Asteroideae</taxon>
        <taxon>Anthemideae</taxon>
        <taxon>Anthemidinae</taxon>
        <taxon>Tanacetum</taxon>
    </lineage>
</organism>
<gene>
    <name evidence="2" type="ORF">Tci_623536</name>
</gene>
<proteinExistence type="predicted"/>
<reference evidence="2" key="1">
    <citation type="journal article" date="2019" name="Sci. Rep.">
        <title>Draft genome of Tanacetum cinerariifolium, the natural source of mosquito coil.</title>
        <authorList>
            <person name="Yamashiro T."/>
            <person name="Shiraishi A."/>
            <person name="Satake H."/>
            <person name="Nakayama K."/>
        </authorList>
    </citation>
    <scope>NUCLEOTIDE SEQUENCE</scope>
</reference>
<evidence type="ECO:0000256" key="1">
    <source>
        <dbReference type="SAM" id="MobiDB-lite"/>
    </source>
</evidence>